<evidence type="ECO:0000313" key="2">
    <source>
        <dbReference type="EMBL" id="GBP79405.1"/>
    </source>
</evidence>
<comment type="caution">
    <text evidence="2">The sequence shown here is derived from an EMBL/GenBank/DDBJ whole genome shotgun (WGS) entry which is preliminary data.</text>
</comment>
<evidence type="ECO:0000313" key="3">
    <source>
        <dbReference type="Proteomes" id="UP000299102"/>
    </source>
</evidence>
<gene>
    <name evidence="2" type="ORF">EVAR_61830_1</name>
</gene>
<organism evidence="2 3">
    <name type="scientific">Eumeta variegata</name>
    <name type="common">Bagworm moth</name>
    <name type="synonym">Eumeta japonica</name>
    <dbReference type="NCBI Taxonomy" id="151549"/>
    <lineage>
        <taxon>Eukaryota</taxon>
        <taxon>Metazoa</taxon>
        <taxon>Ecdysozoa</taxon>
        <taxon>Arthropoda</taxon>
        <taxon>Hexapoda</taxon>
        <taxon>Insecta</taxon>
        <taxon>Pterygota</taxon>
        <taxon>Neoptera</taxon>
        <taxon>Endopterygota</taxon>
        <taxon>Lepidoptera</taxon>
        <taxon>Glossata</taxon>
        <taxon>Ditrysia</taxon>
        <taxon>Tineoidea</taxon>
        <taxon>Psychidae</taxon>
        <taxon>Oiketicinae</taxon>
        <taxon>Eumeta</taxon>
    </lineage>
</organism>
<proteinExistence type="predicted"/>
<protein>
    <submittedName>
        <fullName evidence="2">Uncharacterized protein</fullName>
    </submittedName>
</protein>
<keyword evidence="3" id="KW-1185">Reference proteome</keyword>
<dbReference type="EMBL" id="BGZK01001413">
    <property type="protein sequence ID" value="GBP79405.1"/>
    <property type="molecule type" value="Genomic_DNA"/>
</dbReference>
<feature type="region of interest" description="Disordered" evidence="1">
    <location>
        <begin position="32"/>
        <end position="96"/>
    </location>
</feature>
<name>A0A4C1YYJ1_EUMVA</name>
<accession>A0A4C1YYJ1</accession>
<evidence type="ECO:0000256" key="1">
    <source>
        <dbReference type="SAM" id="MobiDB-lite"/>
    </source>
</evidence>
<dbReference type="AlphaFoldDB" id="A0A4C1YYJ1"/>
<dbReference type="Proteomes" id="UP000299102">
    <property type="component" value="Unassembled WGS sequence"/>
</dbReference>
<sequence length="96" mass="11061">MCTKIRFRSDAIRHKKLESDRRIAVYVVINTNNGKPLPKTEEKRHERGSKQISGRRRPAARISPHYHNYSFNLHKRVSARAPPAPPPAPATARRSR</sequence>
<reference evidence="2 3" key="1">
    <citation type="journal article" date="2019" name="Commun. Biol.">
        <title>The bagworm genome reveals a unique fibroin gene that provides high tensile strength.</title>
        <authorList>
            <person name="Kono N."/>
            <person name="Nakamura H."/>
            <person name="Ohtoshi R."/>
            <person name="Tomita M."/>
            <person name="Numata K."/>
            <person name="Arakawa K."/>
        </authorList>
    </citation>
    <scope>NUCLEOTIDE SEQUENCE [LARGE SCALE GENOMIC DNA]</scope>
</reference>
<feature type="compositionally biased region" description="Basic and acidic residues" evidence="1">
    <location>
        <begin position="38"/>
        <end position="49"/>
    </location>
</feature>